<keyword evidence="3" id="KW-1185">Reference proteome</keyword>
<proteinExistence type="predicted"/>
<evidence type="ECO:0000313" key="3">
    <source>
        <dbReference type="Proteomes" id="UP000683360"/>
    </source>
</evidence>
<dbReference type="Proteomes" id="UP000683360">
    <property type="component" value="Unassembled WGS sequence"/>
</dbReference>
<evidence type="ECO:0000313" key="2">
    <source>
        <dbReference type="EMBL" id="CAG2187895.1"/>
    </source>
</evidence>
<gene>
    <name evidence="2" type="ORF">MEDL_3346</name>
</gene>
<evidence type="ECO:0008006" key="4">
    <source>
        <dbReference type="Google" id="ProtNLM"/>
    </source>
</evidence>
<protein>
    <recommendedName>
        <fullName evidence="4">MACPF domain-containing protein</fullName>
    </recommendedName>
</protein>
<dbReference type="OrthoDB" id="6146283at2759"/>
<comment type="caution">
    <text evidence="2">The sequence shown here is derived from an EMBL/GenBank/DDBJ whole genome shotgun (WGS) entry which is preliminary data.</text>
</comment>
<feature type="region of interest" description="Disordered" evidence="1">
    <location>
        <begin position="1"/>
        <end position="22"/>
    </location>
</feature>
<sequence length="426" mass="49398">MSWSSNKLSLVEQKKENETPLAKKIKGEGLDASTWEKHFREMGIHNEEAVQHIDRTTLYKLLKKTSHPWKRLHFKKLFNEGNISELTKQENYLKELRQQLRDPRNCLSETLKQDDEGRKMKFDEKSYMRDMEKVIGVTQKEPSEDQIVTRRPLKSYDLIRQIAAGQLLRGQFIHENLQKSSTYRKQLIQVDEPIELMSPGISETMEILEFDDKKQSDEFDSVLNQYGVNFALEFCGRISLIAQADGKDALKCLHDKFISEDSSFEKHCNSFFNEFGSHYYTGIWHFGGRYKWAVTSITDSPKDRRENYQKAKIALSGSVSGGFRWFGGEVKGAYEDDTGQVTETRTFSEKFKVTKKLEKFGGPQEVDNISLWKKGLAEHNKTWVIIDKDVSQKCYKGVWTLIHDQECSFSNSIEDAWGKHLQENAG</sequence>
<dbReference type="EMBL" id="CAJPWZ010000190">
    <property type="protein sequence ID" value="CAG2187895.1"/>
    <property type="molecule type" value="Genomic_DNA"/>
</dbReference>
<dbReference type="AlphaFoldDB" id="A0A8S3PYW5"/>
<name>A0A8S3PYW5_MYTED</name>
<reference evidence="2" key="1">
    <citation type="submission" date="2021-03" db="EMBL/GenBank/DDBJ databases">
        <authorList>
            <person name="Bekaert M."/>
        </authorList>
    </citation>
    <scope>NUCLEOTIDE SEQUENCE</scope>
</reference>
<evidence type="ECO:0000256" key="1">
    <source>
        <dbReference type="SAM" id="MobiDB-lite"/>
    </source>
</evidence>
<organism evidence="2 3">
    <name type="scientific">Mytilus edulis</name>
    <name type="common">Blue mussel</name>
    <dbReference type="NCBI Taxonomy" id="6550"/>
    <lineage>
        <taxon>Eukaryota</taxon>
        <taxon>Metazoa</taxon>
        <taxon>Spiralia</taxon>
        <taxon>Lophotrochozoa</taxon>
        <taxon>Mollusca</taxon>
        <taxon>Bivalvia</taxon>
        <taxon>Autobranchia</taxon>
        <taxon>Pteriomorphia</taxon>
        <taxon>Mytilida</taxon>
        <taxon>Mytiloidea</taxon>
        <taxon>Mytilidae</taxon>
        <taxon>Mytilinae</taxon>
        <taxon>Mytilus</taxon>
    </lineage>
</organism>
<accession>A0A8S3PYW5</accession>